<sequence length="120" mass="13813">MSVTTTQNAATYSTLPTLADYELHHSETPNPAPAPNSQPAPTVRNPPEWLTDYRRVPNYRPINRDLDQSQRRVYNNFGERAFINVMFAGLWLDVSLAKLWRATGGRFNDKIFRYKVGGEW</sequence>
<dbReference type="Proteomes" id="UP000250140">
    <property type="component" value="Unassembled WGS sequence"/>
</dbReference>
<accession>A0A8E2JSF1</accession>
<organism evidence="2 3">
    <name type="scientific">Glonium stellatum</name>
    <dbReference type="NCBI Taxonomy" id="574774"/>
    <lineage>
        <taxon>Eukaryota</taxon>
        <taxon>Fungi</taxon>
        <taxon>Dikarya</taxon>
        <taxon>Ascomycota</taxon>
        <taxon>Pezizomycotina</taxon>
        <taxon>Dothideomycetes</taxon>
        <taxon>Pleosporomycetidae</taxon>
        <taxon>Gloniales</taxon>
        <taxon>Gloniaceae</taxon>
        <taxon>Glonium</taxon>
    </lineage>
</organism>
<dbReference type="EMBL" id="KV749865">
    <property type="protein sequence ID" value="OCL07459.1"/>
    <property type="molecule type" value="Genomic_DNA"/>
</dbReference>
<dbReference type="AlphaFoldDB" id="A0A8E2JSF1"/>
<name>A0A8E2JSF1_9PEZI</name>
<protein>
    <submittedName>
        <fullName evidence="2">Uncharacterized protein</fullName>
    </submittedName>
</protein>
<evidence type="ECO:0000256" key="1">
    <source>
        <dbReference type="SAM" id="MobiDB-lite"/>
    </source>
</evidence>
<evidence type="ECO:0000313" key="3">
    <source>
        <dbReference type="Proteomes" id="UP000250140"/>
    </source>
</evidence>
<reference evidence="2 3" key="1">
    <citation type="journal article" date="2016" name="Nat. Commun.">
        <title>Ectomycorrhizal ecology is imprinted in the genome of the dominant symbiotic fungus Cenococcum geophilum.</title>
        <authorList>
            <consortium name="DOE Joint Genome Institute"/>
            <person name="Peter M."/>
            <person name="Kohler A."/>
            <person name="Ohm R.A."/>
            <person name="Kuo A."/>
            <person name="Krutzmann J."/>
            <person name="Morin E."/>
            <person name="Arend M."/>
            <person name="Barry K.W."/>
            <person name="Binder M."/>
            <person name="Choi C."/>
            <person name="Clum A."/>
            <person name="Copeland A."/>
            <person name="Grisel N."/>
            <person name="Haridas S."/>
            <person name="Kipfer T."/>
            <person name="LaButti K."/>
            <person name="Lindquist E."/>
            <person name="Lipzen A."/>
            <person name="Maire R."/>
            <person name="Meier B."/>
            <person name="Mihaltcheva S."/>
            <person name="Molinier V."/>
            <person name="Murat C."/>
            <person name="Poggeler S."/>
            <person name="Quandt C.A."/>
            <person name="Sperisen C."/>
            <person name="Tritt A."/>
            <person name="Tisserant E."/>
            <person name="Crous P.W."/>
            <person name="Henrissat B."/>
            <person name="Nehls U."/>
            <person name="Egli S."/>
            <person name="Spatafora J.W."/>
            <person name="Grigoriev I.V."/>
            <person name="Martin F.M."/>
        </authorList>
    </citation>
    <scope>NUCLEOTIDE SEQUENCE [LARGE SCALE GENOMIC DNA]</scope>
    <source>
        <strain evidence="2 3">CBS 207.34</strain>
    </source>
</reference>
<gene>
    <name evidence="2" type="ORF">AOQ84DRAFT_354956</name>
</gene>
<feature type="region of interest" description="Disordered" evidence="1">
    <location>
        <begin position="20"/>
        <end position="48"/>
    </location>
</feature>
<proteinExistence type="predicted"/>
<keyword evidence="3" id="KW-1185">Reference proteome</keyword>
<dbReference type="OrthoDB" id="5201563at2759"/>
<evidence type="ECO:0000313" key="2">
    <source>
        <dbReference type="EMBL" id="OCL07459.1"/>
    </source>
</evidence>